<dbReference type="InterPro" id="IPR012504">
    <property type="entry name" value="Spore_YabP"/>
</dbReference>
<name>A0ABS4F215_9CLOT</name>
<dbReference type="RefSeq" id="WP_209797223.1">
    <property type="nucleotide sequence ID" value="NZ_JAGGJZ010000005.1"/>
</dbReference>
<reference evidence="1 2" key="1">
    <citation type="submission" date="2021-03" db="EMBL/GenBank/DDBJ databases">
        <title>Genomic Encyclopedia of Type Strains, Phase IV (KMG-IV): sequencing the most valuable type-strain genomes for metagenomic binning, comparative biology and taxonomic classification.</title>
        <authorList>
            <person name="Goeker M."/>
        </authorList>
    </citation>
    <scope>NUCLEOTIDE SEQUENCE [LARGE SCALE GENOMIC DNA]</scope>
    <source>
        <strain evidence="1 2">DSM 3984</strain>
    </source>
</reference>
<accession>A0ABS4F215</accession>
<sequence length="98" mass="11199">MERKSDSIQLTKKSSIQLENRRKLSLTGVDEVMSFDEEKIVLNTILGKLKINGQGLKMNKLDVKNGEVIIEGYIASMIYYGKVKSKHKKLNLKKFIGR</sequence>
<evidence type="ECO:0000313" key="1">
    <source>
        <dbReference type="EMBL" id="MBP1890300.1"/>
    </source>
</evidence>
<dbReference type="InterPro" id="IPR038705">
    <property type="entry name" value="YabP_sf"/>
</dbReference>
<dbReference type="NCBIfam" id="TIGR02892">
    <property type="entry name" value="spore_yabP"/>
    <property type="match status" value="1"/>
</dbReference>
<dbReference type="InterPro" id="IPR022476">
    <property type="entry name" value="Spore_YabP/YqfC"/>
</dbReference>
<evidence type="ECO:0000313" key="2">
    <source>
        <dbReference type="Proteomes" id="UP000783390"/>
    </source>
</evidence>
<protein>
    <submittedName>
        <fullName evidence="1">Sporulation protein YabP</fullName>
    </submittedName>
</protein>
<proteinExistence type="predicted"/>
<gene>
    <name evidence="1" type="ORF">J2Z53_001890</name>
</gene>
<dbReference type="Pfam" id="PF07873">
    <property type="entry name" value="YabP"/>
    <property type="match status" value="1"/>
</dbReference>
<dbReference type="EMBL" id="JAGGJZ010000005">
    <property type="protein sequence ID" value="MBP1890300.1"/>
    <property type="molecule type" value="Genomic_DNA"/>
</dbReference>
<organism evidence="1 2">
    <name type="scientific">Clostridium moniliforme</name>
    <dbReference type="NCBI Taxonomy" id="39489"/>
    <lineage>
        <taxon>Bacteria</taxon>
        <taxon>Bacillati</taxon>
        <taxon>Bacillota</taxon>
        <taxon>Clostridia</taxon>
        <taxon>Eubacteriales</taxon>
        <taxon>Clostridiaceae</taxon>
        <taxon>Clostridium</taxon>
    </lineage>
</organism>
<dbReference type="Gene3D" id="2.60.40.2000">
    <property type="match status" value="1"/>
</dbReference>
<dbReference type="PIRSF" id="PIRSF011576">
    <property type="entry name" value="YabP"/>
    <property type="match status" value="1"/>
</dbReference>
<keyword evidence="2" id="KW-1185">Reference proteome</keyword>
<comment type="caution">
    <text evidence="1">The sequence shown here is derived from an EMBL/GenBank/DDBJ whole genome shotgun (WGS) entry which is preliminary data.</text>
</comment>
<dbReference type="Proteomes" id="UP000783390">
    <property type="component" value="Unassembled WGS sequence"/>
</dbReference>